<organism evidence="1 2">
    <name type="scientific">Mycolicibacterium doricum</name>
    <dbReference type="NCBI Taxonomy" id="126673"/>
    <lineage>
        <taxon>Bacteria</taxon>
        <taxon>Bacillati</taxon>
        <taxon>Actinomycetota</taxon>
        <taxon>Actinomycetes</taxon>
        <taxon>Mycobacteriales</taxon>
        <taxon>Mycobacteriaceae</taxon>
        <taxon>Mycolicibacterium</taxon>
    </lineage>
</organism>
<proteinExistence type="predicted"/>
<accession>A0A1X1T2I9</accession>
<evidence type="ECO:0000313" key="2">
    <source>
        <dbReference type="Proteomes" id="UP000193564"/>
    </source>
</evidence>
<gene>
    <name evidence="1" type="ORF">AWC01_14380</name>
</gene>
<protein>
    <submittedName>
        <fullName evidence="1">Uncharacterized protein</fullName>
    </submittedName>
</protein>
<dbReference type="OrthoDB" id="2786695at2"/>
<comment type="caution">
    <text evidence="1">The sequence shown here is derived from an EMBL/GenBank/DDBJ whole genome shotgun (WGS) entry which is preliminary data.</text>
</comment>
<keyword evidence="2" id="KW-1185">Reference proteome</keyword>
<dbReference type="EMBL" id="LQOS01000041">
    <property type="protein sequence ID" value="ORV38462.1"/>
    <property type="molecule type" value="Genomic_DNA"/>
</dbReference>
<dbReference type="AlphaFoldDB" id="A0A1X1T2I9"/>
<dbReference type="Proteomes" id="UP000193564">
    <property type="component" value="Unassembled WGS sequence"/>
</dbReference>
<name>A0A1X1T2I9_9MYCO</name>
<evidence type="ECO:0000313" key="1">
    <source>
        <dbReference type="EMBL" id="ORV38462.1"/>
    </source>
</evidence>
<reference evidence="1 2" key="1">
    <citation type="submission" date="2016-01" db="EMBL/GenBank/DDBJ databases">
        <title>The new phylogeny of the genus Mycobacterium.</title>
        <authorList>
            <person name="Tarcisio F."/>
            <person name="Conor M."/>
            <person name="Antonella G."/>
            <person name="Elisabetta G."/>
            <person name="Giulia F.S."/>
            <person name="Sara T."/>
            <person name="Anna F."/>
            <person name="Clotilde B."/>
            <person name="Roberto B."/>
            <person name="Veronica D.S."/>
            <person name="Fabio R."/>
            <person name="Monica P."/>
            <person name="Olivier J."/>
            <person name="Enrico T."/>
            <person name="Nicola S."/>
        </authorList>
    </citation>
    <scope>NUCLEOTIDE SEQUENCE [LARGE SCALE GENOMIC DNA]</scope>
    <source>
        <strain evidence="1 2">DSM 44339</strain>
    </source>
</reference>
<sequence length="167" mass="18757">MWALVELGKRANSEPATQLRLEVLDDIEFDKAGSPYELLQTKHHTRRDGPITAQAVDLWRTLNVWMDLPQSDALILRLVTTQKLNEASGVACLRAGEQRDTSAALQELLNAARESTNKASQRWRQKFIDLDASARIDLIDRIIIDLNSSRNSVLRCGVNVKGALPQR</sequence>
<dbReference type="RefSeq" id="WP_085192042.1">
    <property type="nucleotide sequence ID" value="NZ_AP022605.1"/>
</dbReference>